<organism evidence="1 2">
    <name type="scientific">Heterorhabditis bacteriophora</name>
    <name type="common">Entomopathogenic nematode worm</name>
    <dbReference type="NCBI Taxonomy" id="37862"/>
    <lineage>
        <taxon>Eukaryota</taxon>
        <taxon>Metazoa</taxon>
        <taxon>Ecdysozoa</taxon>
        <taxon>Nematoda</taxon>
        <taxon>Chromadorea</taxon>
        <taxon>Rhabditida</taxon>
        <taxon>Rhabditina</taxon>
        <taxon>Rhabditomorpha</taxon>
        <taxon>Strongyloidea</taxon>
        <taxon>Heterorhabditidae</taxon>
        <taxon>Heterorhabditis</taxon>
    </lineage>
</organism>
<accession>A0A1I7WKC7</accession>
<dbReference type="AlphaFoldDB" id="A0A1I7WKC7"/>
<reference evidence="2" key="1">
    <citation type="submission" date="2016-11" db="UniProtKB">
        <authorList>
            <consortium name="WormBaseParasite"/>
        </authorList>
    </citation>
    <scope>IDENTIFICATION</scope>
</reference>
<keyword evidence="1" id="KW-1185">Reference proteome</keyword>
<evidence type="ECO:0000313" key="1">
    <source>
        <dbReference type="Proteomes" id="UP000095283"/>
    </source>
</evidence>
<sequence length="71" mass="7759">MPLRYIKIISRLENATGLPVGPAVYKTLGVDPIKGKLTAKCYSRAICKILLEYSSNERKSGSPMEILSCDG</sequence>
<dbReference type="Proteomes" id="UP000095283">
    <property type="component" value="Unplaced"/>
</dbReference>
<evidence type="ECO:0000313" key="2">
    <source>
        <dbReference type="WBParaSite" id="Hba_05417"/>
    </source>
</evidence>
<protein>
    <submittedName>
        <fullName evidence="2">Ribosomal_S7 domain-containing protein</fullName>
    </submittedName>
</protein>
<dbReference type="WBParaSite" id="Hba_05417">
    <property type="protein sequence ID" value="Hba_05417"/>
    <property type="gene ID" value="Hba_05417"/>
</dbReference>
<name>A0A1I7WKC7_HETBA</name>
<proteinExistence type="predicted"/>